<keyword evidence="4 7" id="KW-0238">DNA-binding</keyword>
<dbReference type="Gene3D" id="6.10.250.690">
    <property type="match status" value="1"/>
</dbReference>
<evidence type="ECO:0000256" key="3">
    <source>
        <dbReference type="ARBA" id="ARBA00023015"/>
    </source>
</evidence>
<evidence type="ECO:0000256" key="6">
    <source>
        <dbReference type="PROSITE-ProRule" id="PRU00169"/>
    </source>
</evidence>
<dbReference type="InterPro" id="IPR039420">
    <property type="entry name" value="WalR-like"/>
</dbReference>
<dbReference type="PROSITE" id="PS51755">
    <property type="entry name" value="OMPR_PHOB"/>
    <property type="match status" value="1"/>
</dbReference>
<feature type="modified residue" description="4-aspartylphosphate" evidence="6">
    <location>
        <position position="53"/>
    </location>
</feature>
<proteinExistence type="predicted"/>
<evidence type="ECO:0000259" key="8">
    <source>
        <dbReference type="PROSITE" id="PS50110"/>
    </source>
</evidence>
<organism evidence="10 11">
    <name type="scientific">Candidatus Enterococcus murrayae</name>
    <dbReference type="NCBI Taxonomy" id="2815321"/>
    <lineage>
        <taxon>Bacteria</taxon>
        <taxon>Bacillati</taxon>
        <taxon>Bacillota</taxon>
        <taxon>Bacilli</taxon>
        <taxon>Lactobacillales</taxon>
        <taxon>Enterococcaceae</taxon>
        <taxon>Enterococcus</taxon>
    </lineage>
</organism>
<evidence type="ECO:0000256" key="1">
    <source>
        <dbReference type="ARBA" id="ARBA00022553"/>
    </source>
</evidence>
<protein>
    <submittedName>
        <fullName evidence="10">Response regulator transcription factor</fullName>
    </submittedName>
</protein>
<dbReference type="PANTHER" id="PTHR48111">
    <property type="entry name" value="REGULATOR OF RPOS"/>
    <property type="match status" value="1"/>
</dbReference>
<dbReference type="Proteomes" id="UP000664495">
    <property type="component" value="Unassembled WGS sequence"/>
</dbReference>
<dbReference type="PROSITE" id="PS50110">
    <property type="entry name" value="RESPONSE_REGULATORY"/>
    <property type="match status" value="1"/>
</dbReference>
<evidence type="ECO:0000256" key="5">
    <source>
        <dbReference type="ARBA" id="ARBA00023163"/>
    </source>
</evidence>
<sequence length="229" mass="26135">MVYNILHVDDEKEIIKLLKMYLKSEDINHYEAANGREALTILAEKKIDLLIVDIMMPEVDGFELIRTVRKTSNLPILVISARVEASDRIFGLEIGADDYLTKPFDPHEAIARVKALLRRYYSLGVNSGLGQDQLKVGNLTLDTHACTAYVEEQLIILTAVEFRVLKLLMEQPGRVFTKEQIYEHGWQDPLAGDNNVRVMMSKLREKIGNERIKTIRGLGYRLEVVHETA</sequence>
<dbReference type="Pfam" id="PF00072">
    <property type="entry name" value="Response_reg"/>
    <property type="match status" value="1"/>
</dbReference>
<feature type="domain" description="Response regulatory" evidence="8">
    <location>
        <begin position="4"/>
        <end position="117"/>
    </location>
</feature>
<evidence type="ECO:0000259" key="9">
    <source>
        <dbReference type="PROSITE" id="PS51755"/>
    </source>
</evidence>
<dbReference type="InterPro" id="IPR036388">
    <property type="entry name" value="WH-like_DNA-bd_sf"/>
</dbReference>
<evidence type="ECO:0000256" key="4">
    <source>
        <dbReference type="ARBA" id="ARBA00023125"/>
    </source>
</evidence>
<dbReference type="Pfam" id="PF00486">
    <property type="entry name" value="Trans_reg_C"/>
    <property type="match status" value="1"/>
</dbReference>
<evidence type="ECO:0000256" key="2">
    <source>
        <dbReference type="ARBA" id="ARBA00023012"/>
    </source>
</evidence>
<dbReference type="SMART" id="SM00448">
    <property type="entry name" value="REC"/>
    <property type="match status" value="1"/>
</dbReference>
<keyword evidence="1 6" id="KW-0597">Phosphoprotein</keyword>
<dbReference type="InterPro" id="IPR001789">
    <property type="entry name" value="Sig_transdc_resp-reg_receiver"/>
</dbReference>
<dbReference type="SUPFAM" id="SSF52172">
    <property type="entry name" value="CheY-like"/>
    <property type="match status" value="1"/>
</dbReference>
<reference evidence="10 11" key="1">
    <citation type="submission" date="2021-03" db="EMBL/GenBank/DDBJ databases">
        <title>Enterococcal diversity collection.</title>
        <authorList>
            <person name="Gilmore M.S."/>
            <person name="Schwartzman J."/>
            <person name="Van Tyne D."/>
            <person name="Martin M."/>
            <person name="Earl A.M."/>
            <person name="Manson A.L."/>
            <person name="Straub T."/>
            <person name="Salamzade R."/>
            <person name="Saavedra J."/>
            <person name="Lebreton F."/>
            <person name="Prichula J."/>
            <person name="Schaufler K."/>
            <person name="Gaca A."/>
            <person name="Sgardioli B."/>
            <person name="Wagenaar J."/>
            <person name="Strong T."/>
        </authorList>
    </citation>
    <scope>NUCLEOTIDE SEQUENCE [LARGE SCALE GENOMIC DNA]</scope>
    <source>
        <strain evidence="10 11">MJM16</strain>
    </source>
</reference>
<evidence type="ECO:0000313" key="10">
    <source>
        <dbReference type="EMBL" id="MBO0455052.1"/>
    </source>
</evidence>
<dbReference type="InterPro" id="IPR001867">
    <property type="entry name" value="OmpR/PhoB-type_DNA-bd"/>
</dbReference>
<dbReference type="Gene3D" id="3.40.50.2300">
    <property type="match status" value="1"/>
</dbReference>
<dbReference type="RefSeq" id="WP_207110775.1">
    <property type="nucleotide sequence ID" value="NZ_JAFLVR010000085.1"/>
</dbReference>
<keyword evidence="2" id="KW-0902">Two-component regulatory system</keyword>
<accession>A0ABS3HNM1</accession>
<keyword evidence="11" id="KW-1185">Reference proteome</keyword>
<dbReference type="PANTHER" id="PTHR48111:SF2">
    <property type="entry name" value="RESPONSE REGULATOR SAER"/>
    <property type="match status" value="1"/>
</dbReference>
<gene>
    <name evidence="10" type="ORF">JZO85_22615</name>
</gene>
<dbReference type="SMART" id="SM00862">
    <property type="entry name" value="Trans_reg_C"/>
    <property type="match status" value="1"/>
</dbReference>
<dbReference type="EMBL" id="JAFLVR010000085">
    <property type="protein sequence ID" value="MBO0455052.1"/>
    <property type="molecule type" value="Genomic_DNA"/>
</dbReference>
<keyword evidence="3" id="KW-0805">Transcription regulation</keyword>
<name>A0ABS3HNM1_9ENTE</name>
<evidence type="ECO:0000313" key="11">
    <source>
        <dbReference type="Proteomes" id="UP000664495"/>
    </source>
</evidence>
<comment type="caution">
    <text evidence="10">The sequence shown here is derived from an EMBL/GenBank/DDBJ whole genome shotgun (WGS) entry which is preliminary data.</text>
</comment>
<keyword evidence="5" id="KW-0804">Transcription</keyword>
<dbReference type="CDD" id="cd00383">
    <property type="entry name" value="trans_reg_C"/>
    <property type="match status" value="1"/>
</dbReference>
<dbReference type="InterPro" id="IPR011006">
    <property type="entry name" value="CheY-like_superfamily"/>
</dbReference>
<feature type="DNA-binding region" description="OmpR/PhoB-type" evidence="7">
    <location>
        <begin position="131"/>
        <end position="224"/>
    </location>
</feature>
<evidence type="ECO:0000256" key="7">
    <source>
        <dbReference type="PROSITE-ProRule" id="PRU01091"/>
    </source>
</evidence>
<dbReference type="Gene3D" id="1.10.10.10">
    <property type="entry name" value="Winged helix-like DNA-binding domain superfamily/Winged helix DNA-binding domain"/>
    <property type="match status" value="1"/>
</dbReference>
<feature type="domain" description="OmpR/PhoB-type" evidence="9">
    <location>
        <begin position="131"/>
        <end position="224"/>
    </location>
</feature>